<evidence type="ECO:0000256" key="2">
    <source>
        <dbReference type="ARBA" id="ARBA00022741"/>
    </source>
</evidence>
<feature type="domain" description="Type III secretion system flagellar brake protein YcgR PilZN" evidence="5">
    <location>
        <begin position="17"/>
        <end position="82"/>
    </location>
</feature>
<reference evidence="6 7" key="1">
    <citation type="submission" date="2019-01" db="EMBL/GenBank/DDBJ databases">
        <title>Insights into ecological role of a new deltaproteobacterial order Candidatus Sinidesulfobacterales (Sva0485) by metagenomics and metatranscriptomics.</title>
        <authorList>
            <person name="Tan S."/>
            <person name="Liu J."/>
            <person name="Fang Y."/>
            <person name="Hedlund B."/>
            <person name="Lian Z.-H."/>
            <person name="Huang L.-Y."/>
            <person name="Li J.-T."/>
            <person name="Huang L.-N."/>
            <person name="Li W.-J."/>
            <person name="Jiang H.-C."/>
            <person name="Dong H.-L."/>
            <person name="Shu W.-S."/>
        </authorList>
    </citation>
    <scope>NUCLEOTIDE SEQUENCE [LARGE SCALE GENOMIC DNA]</scope>
    <source>
        <strain evidence="6">AP4</strain>
    </source>
</reference>
<proteinExistence type="predicted"/>
<keyword evidence="6" id="KW-0966">Cell projection</keyword>
<accession>A0A520X9Z5</accession>
<organism evidence="6 7">
    <name type="scientific">Candidatus Acidulodesulfobacterium acidiphilum</name>
    <dbReference type="NCBI Taxonomy" id="2597224"/>
    <lineage>
        <taxon>Bacteria</taxon>
        <taxon>Deltaproteobacteria</taxon>
        <taxon>Candidatus Acidulodesulfobacterales</taxon>
        <taxon>Candidatus Acidulodesulfobacterium</taxon>
    </lineage>
</organism>
<evidence type="ECO:0000259" key="5">
    <source>
        <dbReference type="Pfam" id="PF07317"/>
    </source>
</evidence>
<comment type="caution">
    <text evidence="6">The sequence shown here is derived from an EMBL/GenBank/DDBJ whole genome shotgun (WGS) entry which is preliminary data.</text>
</comment>
<keyword evidence="6" id="KW-0282">Flagellum</keyword>
<dbReference type="Proteomes" id="UP000322454">
    <property type="component" value="Unassembled WGS sequence"/>
</dbReference>
<keyword evidence="6" id="KW-0969">Cilium</keyword>
<dbReference type="InterPro" id="IPR009875">
    <property type="entry name" value="PilZ_domain"/>
</dbReference>
<feature type="domain" description="PilZ" evidence="4">
    <location>
        <begin position="120"/>
        <end position="225"/>
    </location>
</feature>
<dbReference type="AlphaFoldDB" id="A0A520X9Z5"/>
<evidence type="ECO:0000256" key="3">
    <source>
        <dbReference type="ARBA" id="ARBA00023143"/>
    </source>
</evidence>
<gene>
    <name evidence="6" type="ORF">EVJ48_07825</name>
</gene>
<dbReference type="Pfam" id="PF07317">
    <property type="entry name" value="PilZN"/>
    <property type="match status" value="1"/>
</dbReference>
<evidence type="ECO:0000313" key="7">
    <source>
        <dbReference type="Proteomes" id="UP000322454"/>
    </source>
</evidence>
<dbReference type="InterPro" id="IPR009926">
    <property type="entry name" value="T3SS_YcgR_PilZN"/>
</dbReference>
<evidence type="ECO:0000259" key="4">
    <source>
        <dbReference type="Pfam" id="PF07238"/>
    </source>
</evidence>
<dbReference type="Gene3D" id="2.40.10.220">
    <property type="entry name" value="predicted glycosyltransferase like domains"/>
    <property type="match status" value="1"/>
</dbReference>
<evidence type="ECO:0000313" key="6">
    <source>
        <dbReference type="EMBL" id="RZV38019.1"/>
    </source>
</evidence>
<dbReference type="Gene3D" id="2.30.110.10">
    <property type="entry name" value="Electron Transport, Fmn-binding Protein, Chain A"/>
    <property type="match status" value="1"/>
</dbReference>
<keyword evidence="1" id="KW-0973">c-di-GMP</keyword>
<name>A0A520X9Z5_9DELT</name>
<keyword evidence="3" id="KW-0975">Bacterial flagellum</keyword>
<keyword evidence="2" id="KW-0547">Nucleotide-binding</keyword>
<dbReference type="EMBL" id="SHMQ01000025">
    <property type="protein sequence ID" value="RZV38019.1"/>
    <property type="molecule type" value="Genomic_DNA"/>
</dbReference>
<sequence length="239" mass="27966">MFDIKKLKENPDINIYSKKQEIHSILKGFANQKKPVIIYPVPFNDEYTTSILKVKDDTITVDSLIPKSGNLKMAESSYLKIAFKFSNNDHFFLSKLYNYEKDGDYFVFDIYKPIEILSLEKRKFFRIEPSISEPVIISFFYNNKYIETRLYDLSGEGFSFLLDFPLEKYTVLENVKIKFPLGLPEVTLRLEIMSNVRLDNLKYKTGAKAINIKPAQQDILFNYIFKRQREIVAAMKGTV</sequence>
<protein>
    <submittedName>
        <fullName evidence="6">Flagellar brake protein</fullName>
    </submittedName>
</protein>
<dbReference type="Pfam" id="PF07238">
    <property type="entry name" value="PilZ"/>
    <property type="match status" value="1"/>
</dbReference>
<evidence type="ECO:0000256" key="1">
    <source>
        <dbReference type="ARBA" id="ARBA00022636"/>
    </source>
</evidence>
<dbReference type="InterPro" id="IPR012349">
    <property type="entry name" value="Split_barrel_FMN-bd"/>
</dbReference>
<dbReference type="GO" id="GO:0035438">
    <property type="term" value="F:cyclic-di-GMP binding"/>
    <property type="evidence" value="ECO:0007669"/>
    <property type="project" value="InterPro"/>
</dbReference>